<dbReference type="EMBL" id="PYMB01000008">
    <property type="protein sequence ID" value="PSW11196.1"/>
    <property type="molecule type" value="Genomic_DNA"/>
</dbReference>
<protein>
    <recommendedName>
        <fullName evidence="4">Oligosaccharide repeat unit polymerase</fullName>
    </recommendedName>
</protein>
<dbReference type="NCBIfam" id="TIGR04370">
    <property type="entry name" value="glyco_rpt_poly"/>
    <property type="match status" value="1"/>
</dbReference>
<evidence type="ECO:0000313" key="2">
    <source>
        <dbReference type="EMBL" id="PSW11196.1"/>
    </source>
</evidence>
<comment type="caution">
    <text evidence="2">The sequence shown here is derived from an EMBL/GenBank/DDBJ whole genome shotgun (WGS) entry which is preliminary data.</text>
</comment>
<feature type="transmembrane region" description="Helical" evidence="1">
    <location>
        <begin position="193"/>
        <end position="211"/>
    </location>
</feature>
<dbReference type="RefSeq" id="WP_107299363.1">
    <property type="nucleotide sequence ID" value="NZ_PYMB01000008.1"/>
</dbReference>
<keyword evidence="1" id="KW-0812">Transmembrane</keyword>
<sequence length="390" mass="45081">MRSEYVLSPVLFLITFFSVYSLLFACGYLILHWEPLSLLALLSFTLFIFGVIFGTYTGKKINLNISIRKKVISNRFIFYAWLFLTFCVAISLYLMLKRYGSLDYIISYAFVIREQVIGGDGFIPFYLSYINSLNQAFFALSLNIYKRNKSKKFCVLFFINIVFCDLLTFGRVGTLFALLVLVGFLFFNKGFKIINLKTMMFGFIAFFVLNLSRIIRGGESGFSSSVNGLVPYLKVNIPEWGYGLLSNYIYFFSSPLAFSKYLENHEEFQSSFGQRLFTPLYNIFLRLLGENRINTIDPFVNVPYKTNIYTVLRDIFADVGVWGVLPSAILFGLIFGMLYNSKSIFNQSLFLMFIGCVFFFPLYNALSFGMFLISMLFLFFMSILFRCDVK</sequence>
<organism evidence="2 3">
    <name type="scientific">Photobacterium rosenbergii</name>
    <dbReference type="NCBI Taxonomy" id="294936"/>
    <lineage>
        <taxon>Bacteria</taxon>
        <taxon>Pseudomonadati</taxon>
        <taxon>Pseudomonadota</taxon>
        <taxon>Gammaproteobacteria</taxon>
        <taxon>Vibrionales</taxon>
        <taxon>Vibrionaceae</taxon>
        <taxon>Photobacterium</taxon>
    </lineage>
</organism>
<evidence type="ECO:0000313" key="3">
    <source>
        <dbReference type="Proteomes" id="UP000241346"/>
    </source>
</evidence>
<feature type="transmembrane region" description="Helical" evidence="1">
    <location>
        <begin position="36"/>
        <end position="56"/>
    </location>
</feature>
<feature type="transmembrane region" description="Helical" evidence="1">
    <location>
        <begin position="344"/>
        <end position="363"/>
    </location>
</feature>
<keyword evidence="1" id="KW-0472">Membrane</keyword>
<feature type="transmembrane region" description="Helical" evidence="1">
    <location>
        <begin position="315"/>
        <end position="338"/>
    </location>
</feature>
<accession>A0A2T3NBH6</accession>
<keyword evidence="1" id="KW-1133">Transmembrane helix</keyword>
<feature type="transmembrane region" description="Helical" evidence="1">
    <location>
        <begin position="76"/>
        <end position="96"/>
    </location>
</feature>
<evidence type="ECO:0008006" key="4">
    <source>
        <dbReference type="Google" id="ProtNLM"/>
    </source>
</evidence>
<name>A0A2T3NBH6_9GAMM</name>
<dbReference type="Proteomes" id="UP000241346">
    <property type="component" value="Unassembled WGS sequence"/>
</dbReference>
<feature type="transmembrane region" description="Helical" evidence="1">
    <location>
        <begin position="7"/>
        <end position="30"/>
    </location>
</feature>
<proteinExistence type="predicted"/>
<reference evidence="2 3" key="1">
    <citation type="submission" date="2018-03" db="EMBL/GenBank/DDBJ databases">
        <title>Whole genome sequencing of Histamine producing bacteria.</title>
        <authorList>
            <person name="Butler K."/>
        </authorList>
    </citation>
    <scope>NUCLEOTIDE SEQUENCE [LARGE SCALE GENOMIC DNA]</scope>
    <source>
        <strain evidence="2 3">DSM 19138</strain>
    </source>
</reference>
<evidence type="ECO:0000256" key="1">
    <source>
        <dbReference type="SAM" id="Phobius"/>
    </source>
</evidence>
<feature type="transmembrane region" description="Helical" evidence="1">
    <location>
        <begin position="157"/>
        <end position="187"/>
    </location>
</feature>
<dbReference type="AlphaFoldDB" id="A0A2T3NBH6"/>
<dbReference type="PROSITE" id="PS51257">
    <property type="entry name" value="PROKAR_LIPOPROTEIN"/>
    <property type="match status" value="1"/>
</dbReference>
<dbReference type="OrthoDB" id="2207562at2"/>
<feature type="transmembrane region" description="Helical" evidence="1">
    <location>
        <begin position="126"/>
        <end position="145"/>
    </location>
</feature>
<gene>
    <name evidence="2" type="ORF">C9J01_17220</name>
</gene>